<feature type="compositionally biased region" description="Basic and acidic residues" evidence="1">
    <location>
        <begin position="22"/>
        <end position="35"/>
    </location>
</feature>
<accession>A0A150S9S7</accession>
<dbReference type="AlphaFoldDB" id="A0A150S9S7"/>
<comment type="caution">
    <text evidence="2">The sequence shown here is derived from an EMBL/GenBank/DDBJ whole genome shotgun (WGS) entry which is preliminary data.</text>
</comment>
<feature type="region of interest" description="Disordered" evidence="1">
    <location>
        <begin position="1"/>
        <end position="68"/>
    </location>
</feature>
<evidence type="ECO:0000313" key="3">
    <source>
        <dbReference type="Proteomes" id="UP000075635"/>
    </source>
</evidence>
<evidence type="ECO:0000256" key="1">
    <source>
        <dbReference type="SAM" id="MobiDB-lite"/>
    </source>
</evidence>
<reference evidence="2 3" key="1">
    <citation type="submission" date="2014-02" db="EMBL/GenBank/DDBJ databases">
        <title>The small core and large imbalanced accessory genome model reveals a collaborative survival strategy of Sorangium cellulosum strains in nature.</title>
        <authorList>
            <person name="Han K."/>
            <person name="Peng R."/>
            <person name="Blom J."/>
            <person name="Li Y.-Z."/>
        </authorList>
    </citation>
    <scope>NUCLEOTIDE SEQUENCE [LARGE SCALE GENOMIC DNA]</scope>
    <source>
        <strain evidence="2 3">So0011-07</strain>
    </source>
</reference>
<organism evidence="2 3">
    <name type="scientific">Sorangium cellulosum</name>
    <name type="common">Polyangium cellulosum</name>
    <dbReference type="NCBI Taxonomy" id="56"/>
    <lineage>
        <taxon>Bacteria</taxon>
        <taxon>Pseudomonadati</taxon>
        <taxon>Myxococcota</taxon>
        <taxon>Polyangia</taxon>
        <taxon>Polyangiales</taxon>
        <taxon>Polyangiaceae</taxon>
        <taxon>Sorangium</taxon>
    </lineage>
</organism>
<gene>
    <name evidence="2" type="ORF">BE17_50420</name>
</gene>
<feature type="compositionally biased region" description="Basic and acidic residues" evidence="1">
    <location>
        <begin position="1"/>
        <end position="10"/>
    </location>
</feature>
<dbReference type="Proteomes" id="UP000075635">
    <property type="component" value="Unassembled WGS sequence"/>
</dbReference>
<sequence length="68" mass="7435">MDEERLERLVRAAQEASGQAAREGRREPGQDRRADGGGVDARPAPRTASMADIERADDEGMTLPVEEK</sequence>
<evidence type="ECO:0000313" key="2">
    <source>
        <dbReference type="EMBL" id="KYF88888.1"/>
    </source>
</evidence>
<proteinExistence type="predicted"/>
<protein>
    <submittedName>
        <fullName evidence="2">Uncharacterized protein</fullName>
    </submittedName>
</protein>
<dbReference type="EMBL" id="JEMB01001284">
    <property type="protein sequence ID" value="KYF88888.1"/>
    <property type="molecule type" value="Genomic_DNA"/>
</dbReference>
<name>A0A150S9S7_SORCE</name>